<evidence type="ECO:0000256" key="7">
    <source>
        <dbReference type="ARBA" id="ARBA00023264"/>
    </source>
</evidence>
<comment type="catalytic activity">
    <reaction evidence="1 10">
        <text>a fatty acyl-[ACP] + phosphate = an acyl phosphate + holo-[ACP]</text>
        <dbReference type="Rhea" id="RHEA:42292"/>
        <dbReference type="Rhea" id="RHEA-COMP:9685"/>
        <dbReference type="Rhea" id="RHEA-COMP:14125"/>
        <dbReference type="ChEBI" id="CHEBI:43474"/>
        <dbReference type="ChEBI" id="CHEBI:59918"/>
        <dbReference type="ChEBI" id="CHEBI:64479"/>
        <dbReference type="ChEBI" id="CHEBI:138651"/>
        <dbReference type="EC" id="2.3.1.274"/>
    </reaction>
</comment>
<comment type="similarity">
    <text evidence="10">Belongs to the PlsX family.</text>
</comment>
<dbReference type="PANTHER" id="PTHR30100:SF1">
    <property type="entry name" value="PHOSPHATE ACYLTRANSFERASE"/>
    <property type="match status" value="1"/>
</dbReference>
<dbReference type="GeneID" id="78228399"/>
<dbReference type="GO" id="GO:0005737">
    <property type="term" value="C:cytoplasm"/>
    <property type="evidence" value="ECO:0007669"/>
    <property type="project" value="UniProtKB-SubCell"/>
</dbReference>
<sequence>MYKLSIDAMSGDLGSSIVVEACSAFIKDHADVELHVTGKKEELEKLTHHERIQIVDARDVVPMDAGIMSVRRKKESSMVKAVTLANDGIVDGVVSCGSTGAFYTSAMLFLKRIEGVEKSCLMAMLPTYNKKGVVLLDVGANAENTAEQLKDFAIMGHVYAKNIRGIQKPKVALLNIGSEAKKGDEVHQQTYQLLEEDKMINFVGNIEGRDILLGEVDVIVTDGFSGNIALKTCEGAASVLMKMVKESMMSSLSGKIGALFAKSSLYSLKDQFDYKSVGGALMVGFEKAVVKAHGASDSKAFYNAMELAYQMVKMDVVTQMKEGLKVS</sequence>
<dbReference type="InterPro" id="IPR012281">
    <property type="entry name" value="Phospholipid_synth_PlsX-like"/>
</dbReference>
<dbReference type="PIRSF" id="PIRSF002465">
    <property type="entry name" value="Phsphlp_syn_PlsX"/>
    <property type="match status" value="1"/>
</dbReference>
<dbReference type="Proteomes" id="UP000003157">
    <property type="component" value="Unassembled WGS sequence"/>
</dbReference>
<dbReference type="GO" id="GO:0043811">
    <property type="term" value="F:phosphate:acyl-[acyl carrier protein] acyltransferase activity"/>
    <property type="evidence" value="ECO:0007669"/>
    <property type="project" value="UniProtKB-UniRule"/>
</dbReference>
<dbReference type="NCBIfam" id="TIGR00182">
    <property type="entry name" value="plsX"/>
    <property type="match status" value="1"/>
</dbReference>
<keyword evidence="2 10" id="KW-0963">Cytoplasm</keyword>
<dbReference type="InterPro" id="IPR003664">
    <property type="entry name" value="FA_synthesis"/>
</dbReference>
<dbReference type="UniPathway" id="UPA00085"/>
<dbReference type="HAMAP" id="MF_00019">
    <property type="entry name" value="PlsX"/>
    <property type="match status" value="1"/>
</dbReference>
<keyword evidence="12" id="KW-1185">Reference proteome</keyword>
<dbReference type="RefSeq" id="WP_008789915.1">
    <property type="nucleotide sequence ID" value="NZ_AKCB01000001.1"/>
</dbReference>
<evidence type="ECO:0000256" key="5">
    <source>
        <dbReference type="ARBA" id="ARBA00023098"/>
    </source>
</evidence>
<dbReference type="eggNOG" id="COG0416">
    <property type="taxonomic scope" value="Bacteria"/>
</dbReference>
<evidence type="ECO:0000256" key="1">
    <source>
        <dbReference type="ARBA" id="ARBA00001232"/>
    </source>
</evidence>
<keyword evidence="4 10" id="KW-0808">Transferase</keyword>
<keyword evidence="3 10" id="KW-0444">Lipid biosynthesis</keyword>
<dbReference type="EMBL" id="ADKX01000041">
    <property type="protein sequence ID" value="EFW04036.1"/>
    <property type="molecule type" value="Genomic_DNA"/>
</dbReference>
<accession>E7GDI5</accession>
<evidence type="ECO:0000313" key="12">
    <source>
        <dbReference type="Proteomes" id="UP000003157"/>
    </source>
</evidence>
<dbReference type="GO" id="GO:0006633">
    <property type="term" value="P:fatty acid biosynthetic process"/>
    <property type="evidence" value="ECO:0007669"/>
    <property type="project" value="UniProtKB-UniRule"/>
</dbReference>
<gene>
    <name evidence="10" type="primary">plsX</name>
    <name evidence="11" type="ORF">HMPREF9488_02828</name>
</gene>
<keyword evidence="6 10" id="KW-0594">Phospholipid biosynthesis</keyword>
<dbReference type="GO" id="GO:0008654">
    <property type="term" value="P:phospholipid biosynthetic process"/>
    <property type="evidence" value="ECO:0007669"/>
    <property type="project" value="UniProtKB-KW"/>
</dbReference>
<comment type="function">
    <text evidence="10">Catalyzes the reversible formation of acyl-phosphate (acyl-PO(4)) from acyl-[acyl-carrier-protein] (acyl-ACP). This enzyme utilizes acyl-ACP as fatty acyl donor, but not acyl-CoA.</text>
</comment>
<protein>
    <recommendedName>
        <fullName evidence="8 10">Phosphate acyltransferase</fullName>
        <ecNumber evidence="8 10">2.3.1.274</ecNumber>
    </recommendedName>
    <alternativeName>
        <fullName evidence="10">Acyl-ACP phosphotransacylase</fullName>
    </alternativeName>
    <alternativeName>
        <fullName evidence="10">Acyl-[acyl-carrier-protein]--phosphate acyltransferase</fullName>
    </alternativeName>
    <alternativeName>
        <fullName evidence="10">Phosphate-acyl-ACP acyltransferase</fullName>
    </alternativeName>
</protein>
<evidence type="ECO:0000313" key="11">
    <source>
        <dbReference type="EMBL" id="EFW04036.1"/>
    </source>
</evidence>
<comment type="subunit">
    <text evidence="9 10">Homodimer. Probably interacts with PlsY.</text>
</comment>
<dbReference type="Pfam" id="PF02504">
    <property type="entry name" value="FA_synthesis"/>
    <property type="match status" value="1"/>
</dbReference>
<dbReference type="STRING" id="100884.GCA_000269565_00491"/>
<comment type="caution">
    <text evidence="11">The sequence shown here is derived from an EMBL/GenBank/DDBJ whole genome shotgun (WGS) entry which is preliminary data.</text>
</comment>
<dbReference type="HOGENOM" id="CLU_039379_1_1_9"/>
<dbReference type="OrthoDB" id="9806408at2"/>
<comment type="pathway">
    <text evidence="10">Lipid metabolism; phospholipid metabolism.</text>
</comment>
<organism evidence="11 12">
    <name type="scientific">Coprobacillus cateniformis</name>
    <dbReference type="NCBI Taxonomy" id="100884"/>
    <lineage>
        <taxon>Bacteria</taxon>
        <taxon>Bacillati</taxon>
        <taxon>Bacillota</taxon>
        <taxon>Erysipelotrichia</taxon>
        <taxon>Erysipelotrichales</taxon>
        <taxon>Coprobacillaceae</taxon>
        <taxon>Coprobacillus</taxon>
    </lineage>
</organism>
<dbReference type="EC" id="2.3.1.274" evidence="8 10"/>
<proteinExistence type="inferred from homology"/>
<dbReference type="PANTHER" id="PTHR30100">
    <property type="entry name" value="FATTY ACID/PHOSPHOLIPID SYNTHESIS PROTEIN PLSX"/>
    <property type="match status" value="1"/>
</dbReference>
<evidence type="ECO:0000256" key="9">
    <source>
        <dbReference type="ARBA" id="ARBA00046608"/>
    </source>
</evidence>
<evidence type="ECO:0000256" key="10">
    <source>
        <dbReference type="HAMAP-Rule" id="MF_00019"/>
    </source>
</evidence>
<dbReference type="Gene3D" id="3.40.718.10">
    <property type="entry name" value="Isopropylmalate Dehydrogenase"/>
    <property type="match status" value="1"/>
</dbReference>
<evidence type="ECO:0000256" key="6">
    <source>
        <dbReference type="ARBA" id="ARBA00023209"/>
    </source>
</evidence>
<name>E7GDI5_9FIRM</name>
<evidence type="ECO:0000256" key="8">
    <source>
        <dbReference type="ARBA" id="ARBA00024069"/>
    </source>
</evidence>
<keyword evidence="7 10" id="KW-1208">Phospholipid metabolism</keyword>
<evidence type="ECO:0000256" key="3">
    <source>
        <dbReference type="ARBA" id="ARBA00022516"/>
    </source>
</evidence>
<evidence type="ECO:0000256" key="4">
    <source>
        <dbReference type="ARBA" id="ARBA00022679"/>
    </source>
</evidence>
<dbReference type="AlphaFoldDB" id="E7GDI5"/>
<evidence type="ECO:0000256" key="2">
    <source>
        <dbReference type="ARBA" id="ARBA00022490"/>
    </source>
</evidence>
<dbReference type="SUPFAM" id="SSF53659">
    <property type="entry name" value="Isocitrate/Isopropylmalate dehydrogenase-like"/>
    <property type="match status" value="1"/>
</dbReference>
<keyword evidence="5 10" id="KW-0443">Lipid metabolism</keyword>
<comment type="subcellular location">
    <subcellularLocation>
        <location evidence="10">Cytoplasm</location>
    </subcellularLocation>
    <text evidence="10">Associated with the membrane possibly through PlsY.</text>
</comment>
<reference evidence="11 12" key="1">
    <citation type="submission" date="2010-12" db="EMBL/GenBank/DDBJ databases">
        <title>The Genome Sequence of Coprobacillus sp. strain 29_1.</title>
        <authorList>
            <consortium name="The Broad Institute Genome Sequencing Platform"/>
            <person name="Earl A."/>
            <person name="Ward D."/>
            <person name="Feldgarden M."/>
            <person name="Gevers D."/>
            <person name="Daigneault M."/>
            <person name="Sibley C.D."/>
            <person name="White A."/>
            <person name="Strauss J."/>
            <person name="Allen-Vercoe E."/>
            <person name="Young S.K."/>
            <person name="Zeng Q."/>
            <person name="Gargeya S."/>
            <person name="Fitzgerald M."/>
            <person name="Haas B."/>
            <person name="Abouelleil A."/>
            <person name="Alvarado L."/>
            <person name="Arachchi H.M."/>
            <person name="Berlin A."/>
            <person name="Brown A."/>
            <person name="Chapman S.B."/>
            <person name="Chen Z."/>
            <person name="Dunbar C."/>
            <person name="Freedman E."/>
            <person name="Gearin G."/>
            <person name="Gellesch M."/>
            <person name="Goldberg J."/>
            <person name="Griggs A."/>
            <person name="Gujja S."/>
            <person name="Heilman E."/>
            <person name="Heiman D."/>
            <person name="Howarth C."/>
            <person name="Larson L."/>
            <person name="Lui A."/>
            <person name="MacDonald P.J.P."/>
            <person name="Mehta T."/>
            <person name="Montmayeur A."/>
            <person name="Murphy C."/>
            <person name="Neiman D."/>
            <person name="Pearson M."/>
            <person name="Priest M."/>
            <person name="Roberts A."/>
            <person name="Saif S."/>
            <person name="Shea T."/>
            <person name="Shenoy N."/>
            <person name="Sisk P."/>
            <person name="Stolte C."/>
            <person name="Sykes S."/>
            <person name="White J."/>
            <person name="Yandava C."/>
            <person name="Nusbaum C."/>
            <person name="Birren B."/>
        </authorList>
    </citation>
    <scope>NUCLEOTIDE SEQUENCE [LARGE SCALE GENOMIC DNA]</scope>
    <source>
        <strain evidence="11 12">29_1</strain>
    </source>
</reference>